<dbReference type="Gene3D" id="1.10.3210.10">
    <property type="entry name" value="Hypothetical protein af1432"/>
    <property type="match status" value="1"/>
</dbReference>
<sequence length="203" mass="22586">MNTLVLTVHGRKIDLLAPRPEDIYWPDVCFSLANINRFTGHTTIPVAQHSVIVCDLVADFAKPHALIHDAKEYAKGDDSTPKQDAEKIAFFEQFPPDVRDMLMKSYPNLKMGREIIEERVDAAIHAAAGLEWPVPPQIVAEIKRADLISLATESRDNLPEQVGDQTIRPITPTIKPMPPTEAQHLFANRLQIMLPALNDGIAA</sequence>
<organism evidence="1 2">
    <name type="scientific">Thalassospira profundimaris</name>
    <dbReference type="NCBI Taxonomy" id="502049"/>
    <lineage>
        <taxon>Bacteria</taxon>
        <taxon>Pseudomonadati</taxon>
        <taxon>Pseudomonadota</taxon>
        <taxon>Alphaproteobacteria</taxon>
        <taxon>Rhodospirillales</taxon>
        <taxon>Thalassospiraceae</taxon>
        <taxon>Thalassospira</taxon>
    </lineage>
</organism>
<dbReference type="SUPFAM" id="SSF109604">
    <property type="entry name" value="HD-domain/PDEase-like"/>
    <property type="match status" value="1"/>
</dbReference>
<gene>
    <name evidence="1" type="ORF">TH6_15015</name>
</gene>
<name>A0A367V798_9PROT</name>
<dbReference type="RefSeq" id="WP_062954048.1">
    <property type="nucleotide sequence ID" value="NZ_JPWB01000006.1"/>
</dbReference>
<evidence type="ECO:0000313" key="1">
    <source>
        <dbReference type="EMBL" id="RCK21078.1"/>
    </source>
</evidence>
<reference evidence="1 2" key="1">
    <citation type="submission" date="2014-07" db="EMBL/GenBank/DDBJ databases">
        <title>Draft genome sequence of Thalassospira profundimaris R8-17.</title>
        <authorList>
            <person name="Lai Q."/>
            <person name="Shao Z."/>
        </authorList>
    </citation>
    <scope>NUCLEOTIDE SEQUENCE [LARGE SCALE GENOMIC DNA]</scope>
    <source>
        <strain evidence="1 2">R8-17</strain>
    </source>
</reference>
<dbReference type="EMBL" id="JPWB01000006">
    <property type="protein sequence ID" value="RCK21078.1"/>
    <property type="molecule type" value="Genomic_DNA"/>
</dbReference>
<accession>A0A367V798</accession>
<dbReference type="AlphaFoldDB" id="A0A367V798"/>
<dbReference type="Proteomes" id="UP000253061">
    <property type="component" value="Unassembled WGS sequence"/>
</dbReference>
<protein>
    <submittedName>
        <fullName evidence="1">Uncharacterized protein</fullName>
    </submittedName>
</protein>
<proteinExistence type="predicted"/>
<evidence type="ECO:0000313" key="2">
    <source>
        <dbReference type="Proteomes" id="UP000253061"/>
    </source>
</evidence>
<comment type="caution">
    <text evidence="1">The sequence shown here is derived from an EMBL/GenBank/DDBJ whole genome shotgun (WGS) entry which is preliminary data.</text>
</comment>